<gene>
    <name evidence="1" type="ORF">chiPu_0027792</name>
</gene>
<name>A0A401TLY1_CHIPU</name>
<organism evidence="1 2">
    <name type="scientific">Chiloscyllium punctatum</name>
    <name type="common">Brownbanded bambooshark</name>
    <name type="synonym">Hemiscyllium punctatum</name>
    <dbReference type="NCBI Taxonomy" id="137246"/>
    <lineage>
        <taxon>Eukaryota</taxon>
        <taxon>Metazoa</taxon>
        <taxon>Chordata</taxon>
        <taxon>Craniata</taxon>
        <taxon>Vertebrata</taxon>
        <taxon>Chondrichthyes</taxon>
        <taxon>Elasmobranchii</taxon>
        <taxon>Galeomorphii</taxon>
        <taxon>Galeoidea</taxon>
        <taxon>Orectolobiformes</taxon>
        <taxon>Hemiscylliidae</taxon>
        <taxon>Chiloscyllium</taxon>
    </lineage>
</organism>
<keyword evidence="2" id="KW-1185">Reference proteome</keyword>
<dbReference type="AlphaFoldDB" id="A0A401TLY1"/>
<protein>
    <submittedName>
        <fullName evidence="1">Uncharacterized protein</fullName>
    </submittedName>
</protein>
<evidence type="ECO:0000313" key="1">
    <source>
        <dbReference type="EMBL" id="GCC43680.1"/>
    </source>
</evidence>
<accession>A0A401TLY1</accession>
<sequence length="168" mass="18247">MDGGLEVAKISTPNAMAARRLGAAAMAKQLQIATIDEGKAAFYEGDDGIAQRRCLPRLGVDAGRAVDRDGDLAIGRAVHATIGGAEFEAKAAALFNSHARVAQWRTLEPGAREACQRVDTIEEVVIERDDRCKLIVWECARKKENLEIMIGKTGIRSFRAVTPRDESL</sequence>
<proteinExistence type="predicted"/>
<dbReference type="EMBL" id="BEZZ01113958">
    <property type="protein sequence ID" value="GCC43680.1"/>
    <property type="molecule type" value="Genomic_DNA"/>
</dbReference>
<evidence type="ECO:0000313" key="2">
    <source>
        <dbReference type="Proteomes" id="UP000287033"/>
    </source>
</evidence>
<reference evidence="1 2" key="1">
    <citation type="journal article" date="2018" name="Nat. Ecol. Evol.">
        <title>Shark genomes provide insights into elasmobranch evolution and the origin of vertebrates.</title>
        <authorList>
            <person name="Hara Y"/>
            <person name="Yamaguchi K"/>
            <person name="Onimaru K"/>
            <person name="Kadota M"/>
            <person name="Koyanagi M"/>
            <person name="Keeley SD"/>
            <person name="Tatsumi K"/>
            <person name="Tanaka K"/>
            <person name="Motone F"/>
            <person name="Kageyama Y"/>
            <person name="Nozu R"/>
            <person name="Adachi N"/>
            <person name="Nishimura O"/>
            <person name="Nakagawa R"/>
            <person name="Tanegashima C"/>
            <person name="Kiyatake I"/>
            <person name="Matsumoto R"/>
            <person name="Murakumo K"/>
            <person name="Nishida K"/>
            <person name="Terakita A"/>
            <person name="Kuratani S"/>
            <person name="Sato K"/>
            <person name="Hyodo S Kuraku.S."/>
        </authorList>
    </citation>
    <scope>NUCLEOTIDE SEQUENCE [LARGE SCALE GENOMIC DNA]</scope>
</reference>
<dbReference type="Proteomes" id="UP000287033">
    <property type="component" value="Unassembled WGS sequence"/>
</dbReference>
<comment type="caution">
    <text evidence="1">The sequence shown here is derived from an EMBL/GenBank/DDBJ whole genome shotgun (WGS) entry which is preliminary data.</text>
</comment>
<feature type="non-terminal residue" evidence="1">
    <location>
        <position position="168"/>
    </location>
</feature>